<gene>
    <name evidence="1" type="ORF">V8G56_04590</name>
</gene>
<sequence>MKRIKIFLLIVILPLMAFSGFHKYYISVTQVDYIQEKRSVQITTRIFIDDFENILRERYNENIVLAGKEETKEVNKYIETYLRNKIRVRINDKDMSLIFIGKEYDVDIIQCYIEIQNVTQVKSIEITNEVLFDLFEDQQNMIKTKINSKQKSFLLNQNNKTAVLNFN</sequence>
<organism evidence="1 2">
    <name type="scientific">Gaetbulibacter aquiaggeris</name>
    <dbReference type="NCBI Taxonomy" id="1735373"/>
    <lineage>
        <taxon>Bacteria</taxon>
        <taxon>Pseudomonadati</taxon>
        <taxon>Bacteroidota</taxon>
        <taxon>Flavobacteriia</taxon>
        <taxon>Flavobacteriales</taxon>
        <taxon>Flavobacteriaceae</taxon>
        <taxon>Gaetbulibacter</taxon>
    </lineage>
</organism>
<evidence type="ECO:0000313" key="1">
    <source>
        <dbReference type="EMBL" id="MFH6768005.1"/>
    </source>
</evidence>
<dbReference type="Pfam" id="PF20420">
    <property type="entry name" value="DUF6702"/>
    <property type="match status" value="1"/>
</dbReference>
<keyword evidence="2" id="KW-1185">Reference proteome</keyword>
<name>A0ABW7MMX9_9FLAO</name>
<dbReference type="InterPro" id="IPR046525">
    <property type="entry name" value="DUF6702"/>
</dbReference>
<accession>A0ABW7MMX9</accession>
<dbReference type="Proteomes" id="UP001610104">
    <property type="component" value="Unassembled WGS sequence"/>
</dbReference>
<proteinExistence type="predicted"/>
<dbReference type="RefSeq" id="WP_395437277.1">
    <property type="nucleotide sequence ID" value="NZ_JBAWKC010000001.1"/>
</dbReference>
<reference evidence="1 2" key="1">
    <citation type="submission" date="2024-02" db="EMBL/GenBank/DDBJ databases">
        <title>A Gaetbulibacter species isolated from tidal flats and genomic insights of their niches.</title>
        <authorList>
            <person name="Ye Y."/>
        </authorList>
    </citation>
    <scope>NUCLEOTIDE SEQUENCE [LARGE SCALE GENOMIC DNA]</scope>
    <source>
        <strain evidence="1 2">KEM-8</strain>
    </source>
</reference>
<protein>
    <submittedName>
        <fullName evidence="1">DUF6702 family protein</fullName>
    </submittedName>
</protein>
<comment type="caution">
    <text evidence="1">The sequence shown here is derived from an EMBL/GenBank/DDBJ whole genome shotgun (WGS) entry which is preliminary data.</text>
</comment>
<dbReference type="EMBL" id="JBAWKC010000001">
    <property type="protein sequence ID" value="MFH6768005.1"/>
    <property type="molecule type" value="Genomic_DNA"/>
</dbReference>
<evidence type="ECO:0000313" key="2">
    <source>
        <dbReference type="Proteomes" id="UP001610104"/>
    </source>
</evidence>